<comment type="similarity">
    <text evidence="1">Belongs to the Gfa family.</text>
</comment>
<dbReference type="RefSeq" id="WP_191196076.1">
    <property type="nucleotide sequence ID" value="NZ_JACXYZ010000002.1"/>
</dbReference>
<dbReference type="PANTHER" id="PTHR33337:SF40">
    <property type="entry name" value="CENP-V_GFA DOMAIN-CONTAINING PROTEIN-RELATED"/>
    <property type="match status" value="1"/>
</dbReference>
<evidence type="ECO:0000313" key="7">
    <source>
        <dbReference type="Proteomes" id="UP000618818"/>
    </source>
</evidence>
<dbReference type="Proteomes" id="UP000618818">
    <property type="component" value="Unassembled WGS sequence"/>
</dbReference>
<evidence type="ECO:0000256" key="4">
    <source>
        <dbReference type="ARBA" id="ARBA00023239"/>
    </source>
</evidence>
<dbReference type="InterPro" id="IPR011057">
    <property type="entry name" value="Mss4-like_sf"/>
</dbReference>
<dbReference type="EMBL" id="JACXYZ010000002">
    <property type="protein sequence ID" value="MBD3926246.1"/>
    <property type="molecule type" value="Genomic_DNA"/>
</dbReference>
<proteinExistence type="inferred from homology"/>
<sequence>MTTHDERARGRCLCGAVTYGVRGELRPVVNCHCARCRRFTGHHMAATAAAVADIEVVDADGDLTWFAVPGAAYGFCRACGSSLFWRSEEAPEQWSVCAGTLEPPTHLSTVEAWWVSEASDYAERPDLPERATE</sequence>
<dbReference type="Gene3D" id="3.90.1590.10">
    <property type="entry name" value="glutathione-dependent formaldehyde- activating enzyme (gfa)"/>
    <property type="match status" value="1"/>
</dbReference>
<evidence type="ECO:0000256" key="3">
    <source>
        <dbReference type="ARBA" id="ARBA00022833"/>
    </source>
</evidence>
<evidence type="ECO:0000313" key="6">
    <source>
        <dbReference type="EMBL" id="MBD3926246.1"/>
    </source>
</evidence>
<keyword evidence="4" id="KW-0456">Lyase</keyword>
<dbReference type="PANTHER" id="PTHR33337">
    <property type="entry name" value="GFA DOMAIN-CONTAINING PROTEIN"/>
    <property type="match status" value="1"/>
</dbReference>
<dbReference type="SUPFAM" id="SSF51316">
    <property type="entry name" value="Mss4-like"/>
    <property type="match status" value="1"/>
</dbReference>
<evidence type="ECO:0000256" key="1">
    <source>
        <dbReference type="ARBA" id="ARBA00005495"/>
    </source>
</evidence>
<reference evidence="6 7" key="1">
    <citation type="submission" date="2020-09" db="EMBL/GenBank/DDBJ databases">
        <title>novel species in genus Nocardioides.</title>
        <authorList>
            <person name="Zhang G."/>
        </authorList>
    </citation>
    <scope>NUCLEOTIDE SEQUENCE [LARGE SCALE GENOMIC DNA]</scope>
    <source>
        <strain evidence="6 7">KCTC 39551</strain>
    </source>
</reference>
<organism evidence="6 7">
    <name type="scientific">Nocardioides cavernae</name>
    <dbReference type="NCBI Taxonomy" id="1921566"/>
    <lineage>
        <taxon>Bacteria</taxon>
        <taxon>Bacillati</taxon>
        <taxon>Actinomycetota</taxon>
        <taxon>Actinomycetes</taxon>
        <taxon>Propionibacteriales</taxon>
        <taxon>Nocardioidaceae</taxon>
        <taxon>Nocardioides</taxon>
    </lineage>
</organism>
<evidence type="ECO:0000259" key="5">
    <source>
        <dbReference type="PROSITE" id="PS51891"/>
    </source>
</evidence>
<keyword evidence="3" id="KW-0862">Zinc</keyword>
<feature type="domain" description="CENP-V/GFA" evidence="5">
    <location>
        <begin position="8"/>
        <end position="114"/>
    </location>
</feature>
<gene>
    <name evidence="6" type="ORF">IEZ26_16595</name>
</gene>
<keyword evidence="7" id="KW-1185">Reference proteome</keyword>
<comment type="caution">
    <text evidence="6">The sequence shown here is derived from an EMBL/GenBank/DDBJ whole genome shotgun (WGS) entry which is preliminary data.</text>
</comment>
<dbReference type="Pfam" id="PF04828">
    <property type="entry name" value="GFA"/>
    <property type="match status" value="1"/>
</dbReference>
<accession>A0ABR8NDQ6</accession>
<protein>
    <submittedName>
        <fullName evidence="6">GFA family protein</fullName>
    </submittedName>
</protein>
<keyword evidence="2" id="KW-0479">Metal-binding</keyword>
<dbReference type="PROSITE" id="PS51891">
    <property type="entry name" value="CENP_V_GFA"/>
    <property type="match status" value="1"/>
</dbReference>
<dbReference type="InterPro" id="IPR006913">
    <property type="entry name" value="CENP-V/GFA"/>
</dbReference>
<evidence type="ECO:0000256" key="2">
    <source>
        <dbReference type="ARBA" id="ARBA00022723"/>
    </source>
</evidence>
<name>A0ABR8NDQ6_9ACTN</name>